<evidence type="ECO:0000256" key="1">
    <source>
        <dbReference type="SAM" id="SignalP"/>
    </source>
</evidence>
<protein>
    <submittedName>
        <fullName evidence="2">Uncharacterized protein</fullName>
    </submittedName>
</protein>
<gene>
    <name evidence="2" type="ORF">ENJ10_07390</name>
</gene>
<dbReference type="InterPro" id="IPR008929">
    <property type="entry name" value="Chondroitin_lyas"/>
</dbReference>
<feature type="signal peptide" evidence="1">
    <location>
        <begin position="1"/>
        <end position="20"/>
    </location>
</feature>
<comment type="caution">
    <text evidence="2">The sequence shown here is derived from an EMBL/GenBank/DDBJ whole genome shotgun (WGS) entry which is preliminary data.</text>
</comment>
<evidence type="ECO:0000313" key="2">
    <source>
        <dbReference type="EMBL" id="HED10496.1"/>
    </source>
</evidence>
<reference evidence="2" key="1">
    <citation type="journal article" date="2020" name="mSystems">
        <title>Genome- and Community-Level Interaction Insights into Carbon Utilization and Element Cycling Functions of Hydrothermarchaeota in Hydrothermal Sediment.</title>
        <authorList>
            <person name="Zhou Z."/>
            <person name="Liu Y."/>
            <person name="Xu W."/>
            <person name="Pan J."/>
            <person name="Luo Z.H."/>
            <person name="Li M."/>
        </authorList>
    </citation>
    <scope>NUCLEOTIDE SEQUENCE [LARGE SCALE GENOMIC DNA]</scope>
    <source>
        <strain evidence="2">HyVt-456</strain>
    </source>
</reference>
<organism evidence="2">
    <name type="scientific">Caldithrix abyssi</name>
    <dbReference type="NCBI Taxonomy" id="187145"/>
    <lineage>
        <taxon>Bacteria</taxon>
        <taxon>Pseudomonadati</taxon>
        <taxon>Calditrichota</taxon>
        <taxon>Calditrichia</taxon>
        <taxon>Calditrichales</taxon>
        <taxon>Calditrichaceae</taxon>
        <taxon>Caldithrix</taxon>
    </lineage>
</organism>
<dbReference type="Gene3D" id="2.60.40.2750">
    <property type="match status" value="1"/>
</dbReference>
<dbReference type="Proteomes" id="UP000886005">
    <property type="component" value="Unassembled WGS sequence"/>
</dbReference>
<dbReference type="Gene3D" id="2.70.98.70">
    <property type="match status" value="1"/>
</dbReference>
<proteinExistence type="predicted"/>
<accession>A0A7V1LM39</accession>
<feature type="chain" id="PRO_5030874016" evidence="1">
    <location>
        <begin position="21"/>
        <end position="836"/>
    </location>
</feature>
<keyword evidence="1" id="KW-0732">Signal</keyword>
<dbReference type="Gene3D" id="1.50.10.100">
    <property type="entry name" value="Chondroitin AC/alginate lyase"/>
    <property type="match status" value="1"/>
</dbReference>
<dbReference type="EMBL" id="DRLD01000205">
    <property type="protein sequence ID" value="HED10496.1"/>
    <property type="molecule type" value="Genomic_DNA"/>
</dbReference>
<name>A0A7V1LM39_CALAY</name>
<dbReference type="AlphaFoldDB" id="A0A7V1LM39"/>
<sequence>MKRVLYISLILLGMASMVWALDPQTGSPLDKGVHPRLYLTETTIPEIRQVIADNFRSNFQQYVNWAANANDNDSYNILFEAGHDPTRALMIHQAFIAALGQVPGISYPISFDDYARRAINRLISRLNAGDNLSYAAAMTADWTYNFQTSSERSQIADLMLTRKITHKVFDHSIKNPQINPEQMFSSKYYETNYAWYQALAFWGDGRIDAEADIAADTFYDDMLNYGYLDATNFVAGEWGGFSEWIGYTSWHPRTHMLNLDGWHTATGEDYISQQGTTNGNALKNYPKFMRYAMDPHRYFNDFYTYLRMGSAEATDPSFRHRSMREQIYYLGGVLHRAGLDDEAGLIRDMIEKYNVTWPNYEHQWLWVWLGIYKVVPPKTPEELNFPRYIWNQHLGVFYARTGFSSPADGVFAAMDGHYRYDGHQGAEDYSGFILTKFGTLVNTRHVAHRNYGNLNNYPGGYEENTIFFEGGYRQTFQTMDTPKELKEAINGAGNYDHGGLEQMIVKDGYFYHIRSRRDREFSSGVKHTREYVWLPGSNPENDSDFLVIYDRTSAPTKAQFVYHVPWKPSVASYSSGPQDISTGSGESDRIGDRYSGTNLLVKALNGTGGEKDSDGGKQDYVGGANAHGVAFVKNLLPNDVNVEVTRVARFDKDVIKRQHELAIKTHRWQVAVIPRQLNTDERFLNVFQTADANKVGNMVSTSLIEVGSSMQGVFIQKENNSRPNYVVLFNKSNGVNNNTVTYTVSGSGVVRHVITGLEPRTTYKIEDTVGSTTTETNVVTEPVVQTWDYRGVDTVTKTGTLYFETTLSGSHRFIISKSGQQDNTAPAKPTGFNIKP</sequence>